<evidence type="ECO:0000256" key="2">
    <source>
        <dbReference type="SAM" id="MobiDB-lite"/>
    </source>
</evidence>
<sequence length="131" mass="14301">MTATTDVRFGSGSHSPGPDPNRSDGVAPDAKSVLADMARLLDKYLLTAADEDQRAQIVSMASLWRHLSAYTHALTNEVAHFAAEAADARAECARLRAELADAAVARQERGHEIALEAEASDDLDRDEWWLR</sequence>
<protein>
    <recommendedName>
        <fullName evidence="5">ESX-1 secretion-associated protein</fullName>
    </recommendedName>
</protein>
<evidence type="ECO:0008006" key="5">
    <source>
        <dbReference type="Google" id="ProtNLM"/>
    </source>
</evidence>
<accession>A0A7I7UU11</accession>
<proteinExistence type="predicted"/>
<keyword evidence="4" id="KW-1185">Reference proteome</keyword>
<reference evidence="3 4" key="1">
    <citation type="journal article" date="2019" name="Emerg. Microbes Infect.">
        <title>Comprehensive subspecies identification of 175 nontuberculous mycobacteria species based on 7547 genomic profiles.</title>
        <authorList>
            <person name="Matsumoto Y."/>
            <person name="Kinjo T."/>
            <person name="Motooka D."/>
            <person name="Nabeya D."/>
            <person name="Jung N."/>
            <person name="Uechi K."/>
            <person name="Horii T."/>
            <person name="Iida T."/>
            <person name="Fujita J."/>
            <person name="Nakamura S."/>
        </authorList>
    </citation>
    <scope>NUCLEOTIDE SEQUENCE [LARGE SCALE GENOMIC DNA]</scope>
    <source>
        <strain evidence="3 4">JCM 6370</strain>
    </source>
</reference>
<organism evidence="3 4">
    <name type="scientific">Mycolicibacterium pulveris</name>
    <name type="common">Mycobacterium pulveris</name>
    <dbReference type="NCBI Taxonomy" id="36813"/>
    <lineage>
        <taxon>Bacteria</taxon>
        <taxon>Bacillati</taxon>
        <taxon>Actinomycetota</taxon>
        <taxon>Actinomycetes</taxon>
        <taxon>Mycobacteriales</taxon>
        <taxon>Mycobacteriaceae</taxon>
        <taxon>Mycolicibacterium</taxon>
    </lineage>
</organism>
<dbReference type="AlphaFoldDB" id="A0A7I7UU11"/>
<dbReference type="Proteomes" id="UP000467252">
    <property type="component" value="Chromosome"/>
</dbReference>
<gene>
    <name evidence="3" type="ORF">MPUL_53590</name>
</gene>
<evidence type="ECO:0000256" key="1">
    <source>
        <dbReference type="SAM" id="Coils"/>
    </source>
</evidence>
<dbReference type="RefSeq" id="WP_163905619.1">
    <property type="nucleotide sequence ID" value="NZ_AP022599.1"/>
</dbReference>
<keyword evidence="1" id="KW-0175">Coiled coil</keyword>
<dbReference type="EMBL" id="AP022599">
    <property type="protein sequence ID" value="BBY84201.1"/>
    <property type="molecule type" value="Genomic_DNA"/>
</dbReference>
<feature type="region of interest" description="Disordered" evidence="2">
    <location>
        <begin position="1"/>
        <end position="29"/>
    </location>
</feature>
<evidence type="ECO:0000313" key="4">
    <source>
        <dbReference type="Proteomes" id="UP000467252"/>
    </source>
</evidence>
<name>A0A7I7UU11_MYCPV</name>
<feature type="coiled-coil region" evidence="1">
    <location>
        <begin position="78"/>
        <end position="105"/>
    </location>
</feature>
<evidence type="ECO:0000313" key="3">
    <source>
        <dbReference type="EMBL" id="BBY84201.1"/>
    </source>
</evidence>